<dbReference type="RefSeq" id="WP_154175132.1">
    <property type="nucleotide sequence ID" value="NZ_WJXZ01000006.1"/>
</dbReference>
<proteinExistence type="predicted"/>
<accession>A0A7K0EIR2</accession>
<protein>
    <submittedName>
        <fullName evidence="1">Uncharacterized protein</fullName>
    </submittedName>
</protein>
<evidence type="ECO:0000313" key="2">
    <source>
        <dbReference type="Proteomes" id="UP000441754"/>
    </source>
</evidence>
<organism evidence="1 2">
    <name type="scientific">Larkinella terrae</name>
    <dbReference type="NCBI Taxonomy" id="2025311"/>
    <lineage>
        <taxon>Bacteria</taxon>
        <taxon>Pseudomonadati</taxon>
        <taxon>Bacteroidota</taxon>
        <taxon>Cytophagia</taxon>
        <taxon>Cytophagales</taxon>
        <taxon>Spirosomataceae</taxon>
        <taxon>Larkinella</taxon>
    </lineage>
</organism>
<name>A0A7K0EIR2_9BACT</name>
<dbReference type="OrthoDB" id="1452919at2"/>
<gene>
    <name evidence="1" type="ORF">GJJ30_10620</name>
</gene>
<evidence type="ECO:0000313" key="1">
    <source>
        <dbReference type="EMBL" id="MRS61740.1"/>
    </source>
</evidence>
<comment type="caution">
    <text evidence="1">The sequence shown here is derived from an EMBL/GenBank/DDBJ whole genome shotgun (WGS) entry which is preliminary data.</text>
</comment>
<dbReference type="AlphaFoldDB" id="A0A7K0EIR2"/>
<reference evidence="1 2" key="1">
    <citation type="journal article" date="2018" name="Antonie Van Leeuwenhoek">
        <title>Larkinella terrae sp. nov., isolated from soil on Jeju Island, South Korea.</title>
        <authorList>
            <person name="Ten L.N."/>
            <person name="Jeon J."/>
            <person name="Park S.J."/>
            <person name="Park S."/>
            <person name="Lee S.Y."/>
            <person name="Kim M.K."/>
            <person name="Jung H.Y."/>
        </authorList>
    </citation>
    <scope>NUCLEOTIDE SEQUENCE [LARGE SCALE GENOMIC DNA]</scope>
    <source>
        <strain evidence="1 2">KCTC 52001</strain>
    </source>
</reference>
<dbReference type="EMBL" id="WJXZ01000006">
    <property type="protein sequence ID" value="MRS61740.1"/>
    <property type="molecule type" value="Genomic_DNA"/>
</dbReference>
<keyword evidence="2" id="KW-1185">Reference proteome</keyword>
<sequence>MYKFSLKIDDPVGTLSEENGISIYRLSQLLRNLNAALRLQRDSNCTLSAIQGNCYQVDVSTSNRVHHDEFIELMGRAEKREKVPAYQKKLLNNLLFYVRKGYFIEAYDTDNDRVAVVTKDRKPVRGNYYITDSVTGEITRIGNRQFNYPSSIVISQHEEEIPFTVPISDQQDQELRDYYKNGTLQFEVRFKIDKYTKKRIPIELVAFKVKSSKTLLELVNDFNAKHPDLFTKNDPLDLLLKSRQQNDLYG</sequence>
<dbReference type="Proteomes" id="UP000441754">
    <property type="component" value="Unassembled WGS sequence"/>
</dbReference>